<dbReference type="EMBL" id="JARBDR010000921">
    <property type="protein sequence ID" value="KAJ8298705.1"/>
    <property type="molecule type" value="Genomic_DNA"/>
</dbReference>
<comment type="caution">
    <text evidence="9">The sequence shown here is derived from an EMBL/GenBank/DDBJ whole genome shotgun (WGS) entry which is preliminary data.</text>
</comment>
<dbReference type="SUPFAM" id="SSF46785">
    <property type="entry name" value="Winged helix' DNA-binding domain"/>
    <property type="match status" value="1"/>
</dbReference>
<dbReference type="Proteomes" id="UP001217089">
    <property type="component" value="Unassembled WGS sequence"/>
</dbReference>
<organism evidence="9 10">
    <name type="scientific">Tegillarca granosa</name>
    <name type="common">Malaysian cockle</name>
    <name type="synonym">Anadara granosa</name>
    <dbReference type="NCBI Taxonomy" id="220873"/>
    <lineage>
        <taxon>Eukaryota</taxon>
        <taxon>Metazoa</taxon>
        <taxon>Spiralia</taxon>
        <taxon>Lophotrochozoa</taxon>
        <taxon>Mollusca</taxon>
        <taxon>Bivalvia</taxon>
        <taxon>Autobranchia</taxon>
        <taxon>Pteriomorphia</taxon>
        <taxon>Arcoida</taxon>
        <taxon>Arcoidea</taxon>
        <taxon>Arcidae</taxon>
        <taxon>Tegillarca</taxon>
    </lineage>
</organism>
<dbReference type="PANTHER" id="PTHR46721">
    <property type="entry name" value="FORKHEAD BOX PROTEIN N1"/>
    <property type="match status" value="1"/>
</dbReference>
<evidence type="ECO:0000256" key="7">
    <source>
        <dbReference type="SAM" id="MobiDB-lite"/>
    </source>
</evidence>
<feature type="region of interest" description="Disordered" evidence="7">
    <location>
        <begin position="333"/>
        <end position="357"/>
    </location>
</feature>
<keyword evidence="10" id="KW-1185">Reference proteome</keyword>
<evidence type="ECO:0000313" key="9">
    <source>
        <dbReference type="EMBL" id="KAJ8298705.1"/>
    </source>
</evidence>
<keyword evidence="1" id="KW-0217">Developmental protein</keyword>
<dbReference type="InterPro" id="IPR001766">
    <property type="entry name" value="Fork_head_dom"/>
</dbReference>
<dbReference type="SMART" id="SM00339">
    <property type="entry name" value="FH"/>
    <property type="match status" value="1"/>
</dbReference>
<keyword evidence="3 6" id="KW-0238">DNA-binding</keyword>
<gene>
    <name evidence="9" type="ORF">KUTeg_022765</name>
</gene>
<evidence type="ECO:0000256" key="6">
    <source>
        <dbReference type="PROSITE-ProRule" id="PRU00089"/>
    </source>
</evidence>
<dbReference type="Pfam" id="PF00250">
    <property type="entry name" value="Forkhead"/>
    <property type="match status" value="1"/>
</dbReference>
<dbReference type="InterPro" id="IPR036388">
    <property type="entry name" value="WH-like_DNA-bd_sf"/>
</dbReference>
<protein>
    <recommendedName>
        <fullName evidence="8">Fork-head domain-containing protein</fullName>
    </recommendedName>
</protein>
<dbReference type="CDD" id="cd20030">
    <property type="entry name" value="FH_FOXN1-like"/>
    <property type="match status" value="1"/>
</dbReference>
<feature type="compositionally biased region" description="Low complexity" evidence="7">
    <location>
        <begin position="457"/>
        <end position="472"/>
    </location>
</feature>
<evidence type="ECO:0000256" key="1">
    <source>
        <dbReference type="ARBA" id="ARBA00022473"/>
    </source>
</evidence>
<accession>A0ABQ9E5H9</accession>
<evidence type="ECO:0000256" key="2">
    <source>
        <dbReference type="ARBA" id="ARBA00023015"/>
    </source>
</evidence>
<evidence type="ECO:0000256" key="4">
    <source>
        <dbReference type="ARBA" id="ARBA00023163"/>
    </source>
</evidence>
<sequence length="479" mass="53057">MMAYCSSTDLDFMDTDLQNEMEKILQGSDKFGFDCFLSSDSNNQQANVLDFDSNSNNIDDWIQNMQWGEQSKLTHNSLLDTSFEIENNNPNLLVNPQTVMPIHVMPKKTTQHSATMTMSNNEQNEHCLSSSPVTTVYTAKIVTPETICIPQRNVNNNLIQIPVQTVKVTNPSQNSPVLVEHLQNRQQKNITVTVSNSSPSVNNQYPTDPNSKVYPKPVYSYSCLIAMALKNSRNGSLPVSEIYNFMTEHFPYFKTAPDGWKNSVRHNLSLNKCFAKVETPKMNGNTKKGCLWALNPGKIEKMTEEIAKHRKKDLAAIKSSMSMPEKLELIEAGKAGPVGPPSPTPEEPRTPTSTPHHVHEMSRENIAKQNAALQNEVNILDGNLTMDHHNLTDFTLQNGIWDDLTPEISVELPLSTPSITTGLTINGSPITIQSVVSLSNSNLIQGNYTRTASPLLSQNTTASQSSQTPQPSRVLSAST</sequence>
<keyword evidence="4" id="KW-0804">Transcription</keyword>
<feature type="region of interest" description="Disordered" evidence="7">
    <location>
        <begin position="457"/>
        <end position="479"/>
    </location>
</feature>
<comment type="subcellular location">
    <subcellularLocation>
        <location evidence="6">Nucleus</location>
    </subcellularLocation>
</comment>
<dbReference type="Gene3D" id="1.10.10.10">
    <property type="entry name" value="Winged helix-like DNA-binding domain superfamily/Winged helix DNA-binding domain"/>
    <property type="match status" value="1"/>
</dbReference>
<dbReference type="InterPro" id="IPR049624">
    <property type="entry name" value="FOXN1_4"/>
</dbReference>
<keyword evidence="2" id="KW-0805">Transcription regulation</keyword>
<proteinExistence type="predicted"/>
<dbReference type="InterPro" id="IPR030456">
    <property type="entry name" value="TF_fork_head_CS_2"/>
</dbReference>
<evidence type="ECO:0000256" key="3">
    <source>
        <dbReference type="ARBA" id="ARBA00023125"/>
    </source>
</evidence>
<name>A0ABQ9E5H9_TEGGR</name>
<dbReference type="PANTHER" id="PTHR46721:SF3">
    <property type="entry name" value="FORKHEAD BOX N1"/>
    <property type="match status" value="1"/>
</dbReference>
<dbReference type="PRINTS" id="PR00053">
    <property type="entry name" value="FORKHEAD"/>
</dbReference>
<evidence type="ECO:0000259" key="8">
    <source>
        <dbReference type="PROSITE" id="PS50039"/>
    </source>
</evidence>
<feature type="domain" description="Fork-head" evidence="8">
    <location>
        <begin position="216"/>
        <end position="313"/>
    </location>
</feature>
<dbReference type="InterPro" id="IPR036390">
    <property type="entry name" value="WH_DNA-bd_sf"/>
</dbReference>
<keyword evidence="5 6" id="KW-0539">Nucleus</keyword>
<reference evidence="9 10" key="1">
    <citation type="submission" date="2022-12" db="EMBL/GenBank/DDBJ databases">
        <title>Chromosome-level genome of Tegillarca granosa.</title>
        <authorList>
            <person name="Kim J."/>
        </authorList>
    </citation>
    <scope>NUCLEOTIDE SEQUENCE [LARGE SCALE GENOMIC DNA]</scope>
    <source>
        <strain evidence="9">Teg-2019</strain>
        <tissue evidence="9">Adductor muscle</tissue>
    </source>
</reference>
<evidence type="ECO:0000256" key="5">
    <source>
        <dbReference type="ARBA" id="ARBA00023242"/>
    </source>
</evidence>
<feature type="DNA-binding region" description="Fork-head" evidence="6">
    <location>
        <begin position="216"/>
        <end position="313"/>
    </location>
</feature>
<dbReference type="PROSITE" id="PS50039">
    <property type="entry name" value="FORK_HEAD_3"/>
    <property type="match status" value="1"/>
</dbReference>
<evidence type="ECO:0000313" key="10">
    <source>
        <dbReference type="Proteomes" id="UP001217089"/>
    </source>
</evidence>
<dbReference type="PROSITE" id="PS00658">
    <property type="entry name" value="FORK_HEAD_2"/>
    <property type="match status" value="1"/>
</dbReference>